<dbReference type="EMBL" id="ML179073">
    <property type="protein sequence ID" value="THV02798.1"/>
    <property type="molecule type" value="Genomic_DNA"/>
</dbReference>
<evidence type="ECO:0000313" key="6">
    <source>
        <dbReference type="Proteomes" id="UP000297245"/>
    </source>
</evidence>
<dbReference type="Proteomes" id="UP000297245">
    <property type="component" value="Unassembled WGS sequence"/>
</dbReference>
<comment type="similarity">
    <text evidence="4">Belongs to the class I-like SAM-binding methyltransferase superfamily.</text>
</comment>
<dbReference type="PANTHER" id="PTHR35897:SF1">
    <property type="entry name" value="METHYLTRANSFERASE AUSD"/>
    <property type="match status" value="1"/>
</dbReference>
<proteinExistence type="inferred from homology"/>
<evidence type="ECO:0000256" key="4">
    <source>
        <dbReference type="ARBA" id="ARBA00038314"/>
    </source>
</evidence>
<keyword evidence="3" id="KW-0949">S-adenosyl-L-methionine</keyword>
<dbReference type="GO" id="GO:0016740">
    <property type="term" value="F:transferase activity"/>
    <property type="evidence" value="ECO:0007669"/>
    <property type="project" value="UniProtKB-KW"/>
</dbReference>
<comment type="pathway">
    <text evidence="1">Secondary metabolite biosynthesis.</text>
</comment>
<evidence type="ECO:0000313" key="5">
    <source>
        <dbReference type="EMBL" id="THV02798.1"/>
    </source>
</evidence>
<name>A0A4S8MJ55_DENBC</name>
<dbReference type="Gene3D" id="3.40.50.150">
    <property type="entry name" value="Vaccinia Virus protein VP39"/>
    <property type="match status" value="1"/>
</dbReference>
<organism evidence="5 6">
    <name type="scientific">Dendrothele bispora (strain CBS 962.96)</name>
    <dbReference type="NCBI Taxonomy" id="1314807"/>
    <lineage>
        <taxon>Eukaryota</taxon>
        <taxon>Fungi</taxon>
        <taxon>Dikarya</taxon>
        <taxon>Basidiomycota</taxon>
        <taxon>Agaricomycotina</taxon>
        <taxon>Agaricomycetes</taxon>
        <taxon>Agaricomycetidae</taxon>
        <taxon>Agaricales</taxon>
        <taxon>Agaricales incertae sedis</taxon>
        <taxon>Dendrothele</taxon>
    </lineage>
</organism>
<evidence type="ECO:0000256" key="2">
    <source>
        <dbReference type="ARBA" id="ARBA00022679"/>
    </source>
</evidence>
<evidence type="ECO:0000256" key="3">
    <source>
        <dbReference type="ARBA" id="ARBA00022691"/>
    </source>
</evidence>
<keyword evidence="2" id="KW-0808">Transferase</keyword>
<dbReference type="SUPFAM" id="SSF53335">
    <property type="entry name" value="S-adenosyl-L-methionine-dependent methyltransferases"/>
    <property type="match status" value="1"/>
</dbReference>
<reference evidence="5 6" key="1">
    <citation type="journal article" date="2019" name="Nat. Ecol. Evol.">
        <title>Megaphylogeny resolves global patterns of mushroom evolution.</title>
        <authorList>
            <person name="Varga T."/>
            <person name="Krizsan K."/>
            <person name="Foldi C."/>
            <person name="Dima B."/>
            <person name="Sanchez-Garcia M."/>
            <person name="Sanchez-Ramirez S."/>
            <person name="Szollosi G.J."/>
            <person name="Szarkandi J.G."/>
            <person name="Papp V."/>
            <person name="Albert L."/>
            <person name="Andreopoulos W."/>
            <person name="Angelini C."/>
            <person name="Antonin V."/>
            <person name="Barry K.W."/>
            <person name="Bougher N.L."/>
            <person name="Buchanan P."/>
            <person name="Buyck B."/>
            <person name="Bense V."/>
            <person name="Catcheside P."/>
            <person name="Chovatia M."/>
            <person name="Cooper J."/>
            <person name="Damon W."/>
            <person name="Desjardin D."/>
            <person name="Finy P."/>
            <person name="Geml J."/>
            <person name="Haridas S."/>
            <person name="Hughes K."/>
            <person name="Justo A."/>
            <person name="Karasinski D."/>
            <person name="Kautmanova I."/>
            <person name="Kiss B."/>
            <person name="Kocsube S."/>
            <person name="Kotiranta H."/>
            <person name="LaButti K.M."/>
            <person name="Lechner B.E."/>
            <person name="Liimatainen K."/>
            <person name="Lipzen A."/>
            <person name="Lukacs Z."/>
            <person name="Mihaltcheva S."/>
            <person name="Morgado L.N."/>
            <person name="Niskanen T."/>
            <person name="Noordeloos M.E."/>
            <person name="Ohm R.A."/>
            <person name="Ortiz-Santana B."/>
            <person name="Ovrebo C."/>
            <person name="Racz N."/>
            <person name="Riley R."/>
            <person name="Savchenko A."/>
            <person name="Shiryaev A."/>
            <person name="Soop K."/>
            <person name="Spirin V."/>
            <person name="Szebenyi C."/>
            <person name="Tomsovsky M."/>
            <person name="Tulloss R.E."/>
            <person name="Uehling J."/>
            <person name="Grigoriev I.V."/>
            <person name="Vagvolgyi C."/>
            <person name="Papp T."/>
            <person name="Martin F.M."/>
            <person name="Miettinen O."/>
            <person name="Hibbett D.S."/>
            <person name="Nagy L.G."/>
        </authorList>
    </citation>
    <scope>NUCLEOTIDE SEQUENCE [LARGE SCALE GENOMIC DNA]</scope>
    <source>
        <strain evidence="5 6">CBS 962.96</strain>
    </source>
</reference>
<dbReference type="PANTHER" id="PTHR35897">
    <property type="entry name" value="METHYLTRANSFERASE AUSD"/>
    <property type="match status" value="1"/>
</dbReference>
<sequence length="284" mass="31895">MDWTQTAIDTKFSALKEDELLFLKTQVGIEDSGALTRHVASVASRAMKIYPYTCLLLNFLKFKLPSLPAYRRLLEMPSATRARVIFLDLGSCLGQDVRKAVADGFSPLNIVATDIRPEFWNLGHELFRSTPATFPAAFVPGNLFDPSFLPDKVLYPASRIHQTSLHTLKSLAPLQRHVSVIHASSLFHLFDAPQQRLLARKLVTLLSLTAGSVIFGMQQGNYVEGEVVNPRQERVYLHSPDSWKELWEGLFPKGTVRIDVDWMKNVVTGTSAKILVMSWSVTRI</sequence>
<evidence type="ECO:0000256" key="1">
    <source>
        <dbReference type="ARBA" id="ARBA00005179"/>
    </source>
</evidence>
<accession>A0A4S8MJ55</accession>
<dbReference type="OrthoDB" id="2094832at2759"/>
<protein>
    <recommendedName>
        <fullName evidence="7">Methyltransferase domain-containing protein</fullName>
    </recommendedName>
</protein>
<keyword evidence="6" id="KW-1185">Reference proteome</keyword>
<dbReference type="InterPro" id="IPR029063">
    <property type="entry name" value="SAM-dependent_MTases_sf"/>
</dbReference>
<dbReference type="InterPro" id="IPR051654">
    <property type="entry name" value="Meroterpenoid_MTases"/>
</dbReference>
<evidence type="ECO:0008006" key="7">
    <source>
        <dbReference type="Google" id="ProtNLM"/>
    </source>
</evidence>
<dbReference type="AlphaFoldDB" id="A0A4S8MJ55"/>
<gene>
    <name evidence="5" type="ORF">K435DRAFT_652479</name>
</gene>